<evidence type="ECO:0000313" key="1">
    <source>
        <dbReference type="EMBL" id="APG78076.1"/>
    </source>
</evidence>
<dbReference type="Proteomes" id="UP000201206">
    <property type="component" value="Genome"/>
</dbReference>
<reference evidence="1" key="1">
    <citation type="journal article" date="2016" name="Nature">
        <title>Redefining the invertebrate RNA virosphere.</title>
        <authorList>
            <person name="Shi M."/>
            <person name="Lin X.D."/>
            <person name="Tian J.H."/>
            <person name="Chen L.J."/>
            <person name="Chen X."/>
            <person name="Li C.X."/>
            <person name="Qin X.C."/>
            <person name="Li J."/>
            <person name="Cao J.P."/>
            <person name="Eden J.S."/>
            <person name="Buchmann J."/>
            <person name="Wang W."/>
            <person name="Xu J."/>
            <person name="Holmes E.C."/>
            <person name="Zhang Y.Z."/>
        </authorList>
    </citation>
    <scope>NUCLEOTIDE SEQUENCE [LARGE SCALE GENOMIC DNA]</scope>
    <source>
        <strain evidence="1">WHCCII13252</strain>
    </source>
</reference>
<organism evidence="1">
    <name type="scientific">Wuhan insect virus 15</name>
    <dbReference type="NCBI Taxonomy" id="1923719"/>
    <lineage>
        <taxon>Viruses</taxon>
        <taxon>Riboviria</taxon>
        <taxon>Orthornavirae</taxon>
        <taxon>Negarnaviricota</taxon>
        <taxon>Haploviricotina</taxon>
        <taxon>Chunqiuviricetes</taxon>
        <taxon>Muvirales</taxon>
        <taxon>Qinviridae</taxon>
        <taxon>Yingvirus</taxon>
        <taxon>Yingvirus wuhanense</taxon>
    </lineage>
</organism>
<dbReference type="EMBL" id="KX883999">
    <property type="protein sequence ID" value="APG78076.1"/>
    <property type="molecule type" value="Genomic_RNA"/>
</dbReference>
<dbReference type="KEGG" id="vg:30902306"/>
<name>A0A1L3KL65_9VIRU</name>
<sequence>MTTTLRIASPVVNGNLEVGLAVGLDSGLPESEHLPILREKSLTEALQNVVNWLATQFPASSLTEFRLQYAGAYAIMASGLLCTRNSGGNDVPDGDWAYTSTATAPPANASQAIKDAVVNPLSSVEVADVLIGILSTKVNWWQTNHHTGQGKIQGYAAKVLTAKWPNQSQATMTTLFHRMGHWTSTIAVLRLAGIGSLKATTTVFTPSITPILSSDVKLRFDSAPAGTHKTAVAKAGAARLVRSAAAVFCPGISEFGVLVGKMRAVMADPARHHIGAAYLTGERGADFADSEAEAFLGRIGSFLRTFAPKSTLCQSPHLEAGRVSSYQDYDADFDNSCKNMKTQQIRPEVVQRAMERAAHGGNTDEELGEIRQVFATGGRD</sequence>
<dbReference type="GeneID" id="30902306"/>
<accession>A0A1L3KL65</accession>
<evidence type="ECO:0000313" key="2">
    <source>
        <dbReference type="Proteomes" id="UP000201206"/>
    </source>
</evidence>
<protein>
    <submittedName>
        <fullName evidence="1">Uncharacterized protein</fullName>
    </submittedName>
</protein>
<proteinExistence type="predicted"/>
<dbReference type="OrthoDB" id="24634at10239"/>
<keyword evidence="2" id="KW-1185">Reference proteome</keyword>
<dbReference type="RefSeq" id="YP_009342457.1">
    <property type="nucleotide sequence ID" value="NC_033484.1"/>
</dbReference>